<organism evidence="1 2">
    <name type="scientific">Elysia crispata</name>
    <name type="common">lettuce slug</name>
    <dbReference type="NCBI Taxonomy" id="231223"/>
    <lineage>
        <taxon>Eukaryota</taxon>
        <taxon>Metazoa</taxon>
        <taxon>Spiralia</taxon>
        <taxon>Lophotrochozoa</taxon>
        <taxon>Mollusca</taxon>
        <taxon>Gastropoda</taxon>
        <taxon>Heterobranchia</taxon>
        <taxon>Euthyneura</taxon>
        <taxon>Panpulmonata</taxon>
        <taxon>Sacoglossa</taxon>
        <taxon>Placobranchoidea</taxon>
        <taxon>Plakobranchidae</taxon>
        <taxon>Elysia</taxon>
    </lineage>
</organism>
<accession>A0AAE1D528</accession>
<comment type="caution">
    <text evidence="1">The sequence shown here is derived from an EMBL/GenBank/DDBJ whole genome shotgun (WGS) entry which is preliminary data.</text>
</comment>
<sequence length="95" mass="10330">MLPRSLSHRGYPDTVTADLSSGAFFDVSGCASRCEGRVSVDLVCEGALRSHVLEPCLSNEDTAVSAKQGTQNSRSIFTRAAFHRDKNELEKKKKG</sequence>
<name>A0AAE1D528_9GAST</name>
<dbReference type="AlphaFoldDB" id="A0AAE1D528"/>
<dbReference type="Proteomes" id="UP001283361">
    <property type="component" value="Unassembled WGS sequence"/>
</dbReference>
<evidence type="ECO:0000313" key="1">
    <source>
        <dbReference type="EMBL" id="KAK3757664.1"/>
    </source>
</evidence>
<protein>
    <submittedName>
        <fullName evidence="1">Uncharacterized protein</fullName>
    </submittedName>
</protein>
<dbReference type="EMBL" id="JAWDGP010005352">
    <property type="protein sequence ID" value="KAK3757664.1"/>
    <property type="molecule type" value="Genomic_DNA"/>
</dbReference>
<evidence type="ECO:0000313" key="2">
    <source>
        <dbReference type="Proteomes" id="UP001283361"/>
    </source>
</evidence>
<gene>
    <name evidence="1" type="ORF">RRG08_000175</name>
</gene>
<proteinExistence type="predicted"/>
<reference evidence="1" key="1">
    <citation type="journal article" date="2023" name="G3 (Bethesda)">
        <title>A reference genome for the long-term kleptoplast-retaining sea slug Elysia crispata morphotype clarki.</title>
        <authorList>
            <person name="Eastman K.E."/>
            <person name="Pendleton A.L."/>
            <person name="Shaikh M.A."/>
            <person name="Suttiyut T."/>
            <person name="Ogas R."/>
            <person name="Tomko P."/>
            <person name="Gavelis G."/>
            <person name="Widhalm J.R."/>
            <person name="Wisecaver J.H."/>
        </authorList>
    </citation>
    <scope>NUCLEOTIDE SEQUENCE</scope>
    <source>
        <strain evidence="1">ECLA1</strain>
    </source>
</reference>
<keyword evidence="2" id="KW-1185">Reference proteome</keyword>